<feature type="compositionally biased region" description="Low complexity" evidence="1">
    <location>
        <begin position="66"/>
        <end position="97"/>
    </location>
</feature>
<proteinExistence type="predicted"/>
<evidence type="ECO:0000313" key="4">
    <source>
        <dbReference type="Proteomes" id="UP001291653"/>
    </source>
</evidence>
<feature type="transmembrane region" description="Helical" evidence="2">
    <location>
        <begin position="500"/>
        <end position="520"/>
    </location>
</feature>
<feature type="transmembrane region" description="Helical" evidence="2">
    <location>
        <begin position="317"/>
        <end position="338"/>
    </location>
</feature>
<keyword evidence="4" id="KW-1185">Reference proteome</keyword>
<keyword evidence="2" id="KW-0812">Transmembrane</keyword>
<feature type="compositionally biased region" description="Pro residues" evidence="1">
    <location>
        <begin position="54"/>
        <end position="65"/>
    </location>
</feature>
<accession>A0ABQ5NTG0</accession>
<dbReference type="Proteomes" id="UP001291653">
    <property type="component" value="Unassembled WGS sequence"/>
</dbReference>
<sequence>MTPQQGEPATHRQSAREPARGGRPPAAPGPGPAAGPGPDPAALSEAVLARATGPVPPPVPQPVPPSASRSVPPSASRSSPPSGGAPGRAHPARGAVAGARERLRAAAMTEPGRLRIIGAVLAALVVAFGAVTALEITDRAAAADDVVSRSQPLSADAASLYHSLAAADTAASSAFLAGAVQEPPEVRARYEEHIARASRLLVTAATHTDGTGTDTSVRQIATLNGQLPLYTGRIETARAYNRQGLPLGGAYLRFANEQMTRVLLPAAQRLYDAETARLASDERDARFSPALSLAAGAAALAALGWSQLRLLRRTNRVVNPGLLAATAATAAALLWLTVAHTVARSELHEAREEGQRSLRVLSEARIDSLQARANENLVLVARGAVLTDDGDDKYETEFATGMDRLDTGLAEALRLAEDDAGRSPVRDATRSMAAWQLRHTEAIRADRDGQYEKALRKVIGEADSTGLAFDGVDAALERAIAHEQREFTRAARAGRDSLDLLPAGALALGMLGAAGAVLGVNRRLAEYR</sequence>
<feature type="region of interest" description="Disordered" evidence="1">
    <location>
        <begin position="1"/>
        <end position="97"/>
    </location>
</feature>
<evidence type="ECO:0000256" key="1">
    <source>
        <dbReference type="SAM" id="MobiDB-lite"/>
    </source>
</evidence>
<organism evidence="3 4">
    <name type="scientific">Streptomyces yaizuensis</name>
    <dbReference type="NCBI Taxonomy" id="2989713"/>
    <lineage>
        <taxon>Bacteria</taxon>
        <taxon>Bacillati</taxon>
        <taxon>Actinomycetota</taxon>
        <taxon>Actinomycetes</taxon>
        <taxon>Kitasatosporales</taxon>
        <taxon>Streptomycetaceae</taxon>
        <taxon>Streptomyces</taxon>
    </lineage>
</organism>
<protein>
    <submittedName>
        <fullName evidence="3">Alanine and proline-rich secreted protein Apa</fullName>
    </submittedName>
</protein>
<reference evidence="3 4" key="1">
    <citation type="submission" date="2022-10" db="EMBL/GenBank/DDBJ databases">
        <title>Draft genome sequence of Streptomyces sp. YSPA8.</title>
        <authorList>
            <person name="Moriuchi R."/>
            <person name="Dohra H."/>
            <person name="Yamamura H."/>
            <person name="Kodani S."/>
        </authorList>
    </citation>
    <scope>NUCLEOTIDE SEQUENCE [LARGE SCALE GENOMIC DNA]</scope>
    <source>
        <strain evidence="3 4">YSPA8</strain>
    </source>
</reference>
<feature type="transmembrane region" description="Helical" evidence="2">
    <location>
        <begin position="114"/>
        <end position="134"/>
    </location>
</feature>
<name>A0ABQ5NTG0_9ACTN</name>
<evidence type="ECO:0000313" key="3">
    <source>
        <dbReference type="EMBL" id="GLF93659.1"/>
    </source>
</evidence>
<evidence type="ECO:0000256" key="2">
    <source>
        <dbReference type="SAM" id="Phobius"/>
    </source>
</evidence>
<keyword evidence="2" id="KW-0472">Membrane</keyword>
<keyword evidence="2" id="KW-1133">Transmembrane helix</keyword>
<feature type="compositionally biased region" description="Pro residues" evidence="1">
    <location>
        <begin position="25"/>
        <end position="39"/>
    </location>
</feature>
<comment type="caution">
    <text evidence="3">The sequence shown here is derived from an EMBL/GenBank/DDBJ whole genome shotgun (WGS) entry which is preliminary data.</text>
</comment>
<gene>
    <name evidence="3" type="ORF">SYYSPA8_05200</name>
</gene>
<dbReference type="EMBL" id="BSBI01000002">
    <property type="protein sequence ID" value="GLF93659.1"/>
    <property type="molecule type" value="Genomic_DNA"/>
</dbReference>